<dbReference type="RefSeq" id="XP_001839408.1">
    <property type="nucleotide sequence ID" value="XM_001839356.1"/>
</dbReference>
<keyword evidence="1" id="KW-0677">Repeat</keyword>
<feature type="region of interest" description="Disordered" evidence="3">
    <location>
        <begin position="309"/>
        <end position="431"/>
    </location>
</feature>
<evidence type="ECO:0000259" key="4">
    <source>
        <dbReference type="Pfam" id="PF17177"/>
    </source>
</evidence>
<feature type="compositionally biased region" description="Low complexity" evidence="3">
    <location>
        <begin position="397"/>
        <end position="426"/>
    </location>
</feature>
<organism evidence="5 6">
    <name type="scientific">Coprinopsis cinerea (strain Okayama-7 / 130 / ATCC MYA-4618 / FGSC 9003)</name>
    <name type="common">Inky cap fungus</name>
    <name type="synonym">Hormographiella aspergillata</name>
    <dbReference type="NCBI Taxonomy" id="240176"/>
    <lineage>
        <taxon>Eukaryota</taxon>
        <taxon>Fungi</taxon>
        <taxon>Dikarya</taxon>
        <taxon>Basidiomycota</taxon>
        <taxon>Agaricomycotina</taxon>
        <taxon>Agaricomycetes</taxon>
        <taxon>Agaricomycetidae</taxon>
        <taxon>Agaricales</taxon>
        <taxon>Agaricineae</taxon>
        <taxon>Psathyrellaceae</taxon>
        <taxon>Coprinopsis</taxon>
    </lineage>
</organism>
<evidence type="ECO:0000313" key="5">
    <source>
        <dbReference type="EMBL" id="EAU82422.1"/>
    </source>
</evidence>
<feature type="compositionally biased region" description="Low complexity" evidence="3">
    <location>
        <begin position="121"/>
        <end position="135"/>
    </location>
</feature>
<proteinExistence type="predicted"/>
<dbReference type="NCBIfam" id="TIGR00756">
    <property type="entry name" value="PPR"/>
    <property type="match status" value="3"/>
</dbReference>
<evidence type="ECO:0000256" key="1">
    <source>
        <dbReference type="ARBA" id="ARBA00022737"/>
    </source>
</evidence>
<dbReference type="InterPro" id="IPR051240">
    <property type="entry name" value="Mito_RNA-Proc/Resp"/>
</dbReference>
<dbReference type="InterPro" id="IPR033443">
    <property type="entry name" value="PROP1-like_PPR_dom"/>
</dbReference>
<feature type="repeat" description="PPR" evidence="2">
    <location>
        <begin position="1430"/>
        <end position="1465"/>
    </location>
</feature>
<reference evidence="5 6" key="1">
    <citation type="journal article" date="2010" name="Proc. Natl. Acad. Sci. U.S.A.">
        <title>Insights into evolution of multicellular fungi from the assembled chromosomes of the mushroom Coprinopsis cinerea (Coprinus cinereus).</title>
        <authorList>
            <person name="Stajich J.E."/>
            <person name="Wilke S.K."/>
            <person name="Ahren D."/>
            <person name="Au C.H."/>
            <person name="Birren B.W."/>
            <person name="Borodovsky M."/>
            <person name="Burns C."/>
            <person name="Canback B."/>
            <person name="Casselton L.A."/>
            <person name="Cheng C.K."/>
            <person name="Deng J."/>
            <person name="Dietrich F.S."/>
            <person name="Fargo D.C."/>
            <person name="Farman M.L."/>
            <person name="Gathman A.C."/>
            <person name="Goldberg J."/>
            <person name="Guigo R."/>
            <person name="Hoegger P.J."/>
            <person name="Hooker J.B."/>
            <person name="Huggins A."/>
            <person name="James T.Y."/>
            <person name="Kamada T."/>
            <person name="Kilaru S."/>
            <person name="Kodira C."/>
            <person name="Kues U."/>
            <person name="Kupfer D."/>
            <person name="Kwan H.S."/>
            <person name="Lomsadze A."/>
            <person name="Li W."/>
            <person name="Lilly W.W."/>
            <person name="Ma L.J."/>
            <person name="Mackey A.J."/>
            <person name="Manning G."/>
            <person name="Martin F."/>
            <person name="Muraguchi H."/>
            <person name="Natvig D.O."/>
            <person name="Palmerini H."/>
            <person name="Ramesh M.A."/>
            <person name="Rehmeyer C.J."/>
            <person name="Roe B.A."/>
            <person name="Shenoy N."/>
            <person name="Stanke M."/>
            <person name="Ter-Hovhannisyan V."/>
            <person name="Tunlid A."/>
            <person name="Velagapudi R."/>
            <person name="Vision T.J."/>
            <person name="Zeng Q."/>
            <person name="Zolan M.E."/>
            <person name="Pukkila P.J."/>
        </authorList>
    </citation>
    <scope>NUCLEOTIDE SEQUENCE [LARGE SCALE GENOMIC DNA]</scope>
    <source>
        <strain evidence="6">Okayama-7 / 130 / ATCC MYA-4618 / FGSC 9003</strain>
    </source>
</reference>
<dbReference type="GeneID" id="6016022"/>
<feature type="repeat" description="PPR" evidence="2">
    <location>
        <begin position="1394"/>
        <end position="1424"/>
    </location>
</feature>
<dbReference type="PANTHER" id="PTHR47933">
    <property type="entry name" value="PENTATRICOPEPTIDE REPEAT-CONTAINING PROTEIN 1, MITOCHONDRIAL"/>
    <property type="match status" value="1"/>
</dbReference>
<feature type="region of interest" description="Disordered" evidence="3">
    <location>
        <begin position="271"/>
        <end position="294"/>
    </location>
</feature>
<feature type="compositionally biased region" description="Low complexity" evidence="3">
    <location>
        <begin position="201"/>
        <end position="214"/>
    </location>
</feature>
<evidence type="ECO:0000256" key="3">
    <source>
        <dbReference type="SAM" id="MobiDB-lite"/>
    </source>
</evidence>
<dbReference type="Proteomes" id="UP000001861">
    <property type="component" value="Unassembled WGS sequence"/>
</dbReference>
<keyword evidence="6" id="KW-1185">Reference proteome</keyword>
<feature type="repeat" description="PPR" evidence="2">
    <location>
        <begin position="708"/>
        <end position="742"/>
    </location>
</feature>
<comment type="caution">
    <text evidence="5">The sequence shown here is derived from an EMBL/GenBank/DDBJ whole genome shotgun (WGS) entry which is preliminary data.</text>
</comment>
<dbReference type="GO" id="GO:0003729">
    <property type="term" value="F:mRNA binding"/>
    <property type="evidence" value="ECO:0007669"/>
    <property type="project" value="TreeGrafter"/>
</dbReference>
<sequence>MLPKVATHLLHSTTRSAAAAVHNQTSTLRNVFQGGASGPSGAGASGTKSKSTAGPSKSKPVAAKPTTPAPSKAVKPVTIALVTASGSSLASPAAPTASSSSSSTKSQDYFTGANPSARAENSNAGNNGQGRSSSGSNGGAKNPKAGRRFYTSYNSASRAVTQANAIIVTEDVSGLSSHEDSHSLSSPLSPSASQESRRALLKASSSSANASASQRRTRLRSSSVNTLLPRNEKDQDGASPGVMEKISVLKTVQLQARSLHVLSAAATKAATASAAQQPPTPTSSVSTSNAAAPGGEELTVQVEVETEGVEKAAVSAEATQSQSPPSPRRPASRSASPLPRARSPLRRRNSTSSVQQSRPASPLLFAEEPTQVEVHLARRNSTASAPIDAQAKDAKEAPASPAATPASPSISDASASEVSEAQSTSTKATSVAEEGHFQFKATYTHHGTRIKEAKDKIEAIEAVRALIDASNPPQQDLPTTVRSRYVWPTTADYNQGIQALLHYRAEGEPIVGILELYETLMRQSERPGAAIRPNARTYLLLIDAFTKRDWDIHRMIVGLKANQRNREVRTSAEMEVDQAQAPELRRIQSLTAEAENNFRSALRLFDAVNEVTDGFNIPDLTLFKALLRTCATHGNVRAALKVFGEMESRLEKGTYLDAETYKYLLQAFTNAGDFEGAEKVFEGFKQKWTDGQIFQLTDGKVSIAKRMQVQMWNQMLEAYFRKGEPEKAVDLLDSMLKASTTPATDDASTSALPLVPSPASSTFTTIIGGFIKMGDVSTAYLWFKRLLQENDTPHDDPFVGAVDGRAMKPDQVAWTLMLDGLATAGKVTELNETFMRLVQGTSGTGSAVKGTGGTEEPMSLDGVRVLRSYRHLVYLANMDWLKDAPTSTPEELEFVMQRLDFLNSTVIPQAPSASPRHWDFGNRQMVDGLAAMYVKYGAFEKGFDVMNKFIGEWLTLLNRAERTDDLWQGPEGPAGVVLEVQNMALGFWDRCAEALNAREGAMLPWNVAIGLALLNAESLGLKITPDQAVWLLASYTTYAANEPLAPEVARLLLGCSIHVETAGIAYTWPASLLTKEGGLTASVLQHIASNGIAFDDNLTDLQTRLDAVDVVCRGHNLEQRRPFFTHLGPSYAQAFEQQVALRYEALKNQLEEAAPSQPLMAQQPERIDMEALPQMTKSYGALTQHASLSRDVDLSLKNMSLSTEERAERAYQLFHTALETRQVVPHVPSLSRLIQACGRLGQLERVREVYHVAQMMITNLRHKMSEAKRKDLWVMVEDGMIIALAHAGDVEGAHVHRRRILQYGGANEIAATGSNALPWAAPSADAYGALILHIKDTTDDATNSLMLWNEAMRVGVTPNLYLFNNIISKLSRARKADYALELFHTMREQGIVPSSITYGAVIGACARVGDVVSAETLFREMVEQTNFKPRVPPYNTMMQVYTTTKPDRERALWYYEEMKKAGVHPTAHTYKLLLDLYGSVEPLDIASMERVFEELKRNPRIQLQGTHFASLVNAYGCVLKDLDKAIATFDSIPSHLVNGKPLIADAVVYEAMVNALVANKRTDLIPAFMERMSQDQVHMTAYVANFLIKGYANVGDIDQARSIFESMSDPPTGVAAPNNHAPHDPSAAGESVGVMEPVYREPSTWEAMIRAELGVGNRDRAYELLERLKVRQYPEAVFNRISGVMVDHSTVVLP</sequence>
<evidence type="ECO:0000256" key="2">
    <source>
        <dbReference type="PROSITE-ProRule" id="PRU00708"/>
    </source>
</evidence>
<feature type="compositionally biased region" description="Low complexity" evidence="3">
    <location>
        <begin position="332"/>
        <end position="342"/>
    </location>
</feature>
<feature type="domain" description="PROP1-like PPR" evidence="4">
    <location>
        <begin position="1338"/>
        <end position="1476"/>
    </location>
</feature>
<dbReference type="InterPro" id="IPR011990">
    <property type="entry name" value="TPR-like_helical_dom_sf"/>
</dbReference>
<dbReference type="VEuPathDB" id="FungiDB:CC1G_11108"/>
<feature type="compositionally biased region" description="Low complexity" evidence="3">
    <location>
        <begin position="45"/>
        <end position="73"/>
    </location>
</feature>
<dbReference type="PROSITE" id="PS51375">
    <property type="entry name" value="PPR"/>
    <property type="match status" value="6"/>
</dbReference>
<dbReference type="OMA" id="QNQTGHT"/>
<dbReference type="STRING" id="240176.A8P7Q0"/>
<feature type="region of interest" description="Disordered" evidence="3">
    <location>
        <begin position="176"/>
        <end position="240"/>
    </location>
</feature>
<feature type="repeat" description="PPR" evidence="2">
    <location>
        <begin position="1359"/>
        <end position="1393"/>
    </location>
</feature>
<dbReference type="Gene3D" id="1.25.40.10">
    <property type="entry name" value="Tetratricopeptide repeat domain"/>
    <property type="match status" value="4"/>
</dbReference>
<feature type="region of interest" description="Disordered" evidence="3">
    <location>
        <begin position="85"/>
        <end position="147"/>
    </location>
</feature>
<dbReference type="OrthoDB" id="411857at2759"/>
<name>A8P7Q0_COPC7</name>
<dbReference type="Pfam" id="PF17177">
    <property type="entry name" value="PPR_long"/>
    <property type="match status" value="1"/>
</dbReference>
<dbReference type="InterPro" id="IPR002885">
    <property type="entry name" value="PPR_rpt"/>
</dbReference>
<feature type="compositionally biased region" description="Low complexity" evidence="3">
    <location>
        <begin position="85"/>
        <end position="106"/>
    </location>
</feature>
<dbReference type="eggNOG" id="KOG4197">
    <property type="taxonomic scope" value="Eukaryota"/>
</dbReference>
<dbReference type="Pfam" id="PF01535">
    <property type="entry name" value="PPR"/>
    <property type="match status" value="5"/>
</dbReference>
<gene>
    <name evidence="5" type="ORF">CC1G_11108</name>
</gene>
<feature type="repeat" description="PPR" evidence="2">
    <location>
        <begin position="657"/>
        <end position="687"/>
    </location>
</feature>
<protein>
    <submittedName>
        <fullName evidence="5">Pentatricopeptide repeat protein</fullName>
    </submittedName>
</protein>
<feature type="compositionally biased region" description="Gly residues" evidence="3">
    <location>
        <begin position="35"/>
        <end position="44"/>
    </location>
</feature>
<accession>A8P7Q0</accession>
<dbReference type="PANTHER" id="PTHR47933:SF40">
    <property type="entry name" value="PENTATRICOPEPTIDE REPEAT-CONTAINING PROTEIN 1, MITOCHONDRIAL-RELATED"/>
    <property type="match status" value="1"/>
</dbReference>
<dbReference type="InParanoid" id="A8P7Q0"/>
<feature type="compositionally biased region" description="Polar residues" evidence="3">
    <location>
        <begin position="350"/>
        <end position="359"/>
    </location>
</feature>
<feature type="region of interest" description="Disordered" evidence="3">
    <location>
        <begin position="30"/>
        <end position="73"/>
    </location>
</feature>
<evidence type="ECO:0000313" key="6">
    <source>
        <dbReference type="Proteomes" id="UP000001861"/>
    </source>
</evidence>
<feature type="region of interest" description="Disordered" evidence="3">
    <location>
        <begin position="1609"/>
        <end position="1630"/>
    </location>
</feature>
<feature type="compositionally biased region" description="Low complexity" evidence="3">
    <location>
        <begin position="183"/>
        <end position="194"/>
    </location>
</feature>
<dbReference type="KEGG" id="cci:CC1G_11108"/>
<dbReference type="EMBL" id="AACS02000005">
    <property type="protein sequence ID" value="EAU82422.1"/>
    <property type="molecule type" value="Genomic_DNA"/>
</dbReference>
<feature type="repeat" description="PPR" evidence="2">
    <location>
        <begin position="619"/>
        <end position="649"/>
    </location>
</feature>